<dbReference type="GeneID" id="10394127"/>
<dbReference type="Pfam" id="PF01663">
    <property type="entry name" value="Phosphodiest"/>
    <property type="match status" value="1"/>
</dbReference>
<protein>
    <submittedName>
        <fullName evidence="1">Type I phosphodiesterase/nucleotide pyrophosphatase</fullName>
    </submittedName>
</protein>
<reference evidence="1 2" key="1">
    <citation type="submission" date="2011-03" db="EMBL/GenBank/DDBJ databases">
        <title>The complete genome of Archaeoglobus veneficus SNP6.</title>
        <authorList>
            <consortium name="US DOE Joint Genome Institute (JGI-PGF)"/>
            <person name="Lucas S."/>
            <person name="Copeland A."/>
            <person name="Lapidus A."/>
            <person name="Bruce D."/>
            <person name="Goodwin L."/>
            <person name="Pitluck S."/>
            <person name="Kyrpides N."/>
            <person name="Mavromatis K."/>
            <person name="Pagani I."/>
            <person name="Ivanova N."/>
            <person name="Mikhailova N."/>
            <person name="Lu M."/>
            <person name="Detter J.C."/>
            <person name="Tapia R."/>
            <person name="Han C."/>
            <person name="Land M."/>
            <person name="Hauser L."/>
            <person name="Markowitz V."/>
            <person name="Cheng J.-F."/>
            <person name="Hugenholtz P."/>
            <person name="Woyke T."/>
            <person name="Wu D."/>
            <person name="Spring S."/>
            <person name="Brambilla E."/>
            <person name="Klenk H.-P."/>
            <person name="Eisen J.A."/>
        </authorList>
    </citation>
    <scope>NUCLEOTIDE SEQUENCE [LARGE SCALE GENOMIC DNA]</scope>
    <source>
        <strain>SNP6</strain>
    </source>
</reference>
<evidence type="ECO:0000313" key="2">
    <source>
        <dbReference type="Proteomes" id="UP000008136"/>
    </source>
</evidence>
<organism evidence="1 2">
    <name type="scientific">Archaeoglobus veneficus (strain DSM 11195 / SNP6)</name>
    <dbReference type="NCBI Taxonomy" id="693661"/>
    <lineage>
        <taxon>Archaea</taxon>
        <taxon>Methanobacteriati</taxon>
        <taxon>Methanobacteriota</taxon>
        <taxon>Archaeoglobi</taxon>
        <taxon>Archaeoglobales</taxon>
        <taxon>Archaeoglobaceae</taxon>
        <taxon>Archaeoglobus</taxon>
    </lineage>
</organism>
<dbReference type="STRING" id="693661.Arcve_1016"/>
<keyword evidence="2" id="KW-1185">Reference proteome</keyword>
<dbReference type="InterPro" id="IPR017850">
    <property type="entry name" value="Alkaline_phosphatase_core_sf"/>
</dbReference>
<dbReference type="Proteomes" id="UP000008136">
    <property type="component" value="Chromosome"/>
</dbReference>
<dbReference type="HOGENOM" id="CLU_024306_0_0_2"/>
<dbReference type="eggNOG" id="arCOG01377">
    <property type="taxonomic scope" value="Archaea"/>
</dbReference>
<gene>
    <name evidence="1" type="ordered locus">Arcve_1016</name>
</gene>
<accession>F2KSZ7</accession>
<dbReference type="Gene3D" id="3.40.720.10">
    <property type="entry name" value="Alkaline Phosphatase, subunit A"/>
    <property type="match status" value="1"/>
</dbReference>
<dbReference type="EMBL" id="CP002588">
    <property type="protein sequence ID" value="AEA47027.1"/>
    <property type="molecule type" value="Genomic_DNA"/>
</dbReference>
<proteinExistence type="predicted"/>
<dbReference type="InterPro" id="IPR002591">
    <property type="entry name" value="Phosphodiest/P_Trfase"/>
</dbReference>
<evidence type="ECO:0000313" key="1">
    <source>
        <dbReference type="EMBL" id="AEA47027.1"/>
    </source>
</evidence>
<dbReference type="AlphaFoldDB" id="F2KSZ7"/>
<dbReference type="OrthoDB" id="33550at2157"/>
<dbReference type="RefSeq" id="WP_013683691.1">
    <property type="nucleotide sequence ID" value="NC_015320.1"/>
</dbReference>
<sequence length="461" mass="53496">MESKVFVIGLDSAPPELLFGKFLEDLPNIKRIVENSIFGPMKSCIPAITIPAWIVMATGKTPGELGLYGFRHRKGNAYDEMWIAHSLMVKDKAVWDYIAEIGKKSVLVGIPPSYPPKPVNGWLISCFITPDSSVNYTYPKELKSEVEKLVGEYIFDVVFRKEDRDEVIEKIWEMTQKRFEVIRYLIQEKDWDYFQFVEIGLDRIHHAFWKYFDKEHHLHEPNSKYKNVIKDYYRLLDREIGETLKLLDENTAIAIVSDHGIKRMKGCFAVNQWLIEEGLLRIRNPEVLEKPGVRFEQLDVDWSRTTAWAWGGYYARIFLNIKGREPNGVVRLSEYERVRDEVAEMIKSIRGPNGEKWDTRVFYPEEIYPVAKGDKPDMMVYFDDLYWRSAGTLGYDSSYLLENDTGPDDAVHSEYGVFALHLPDMEEARHIECEIYDFAPTMLKLFGVKAEKVGLGGRSLV</sequence>
<name>F2KSZ7_ARCVS</name>
<dbReference type="KEGG" id="ave:Arcve_1016"/>
<dbReference type="SUPFAM" id="SSF53649">
    <property type="entry name" value="Alkaline phosphatase-like"/>
    <property type="match status" value="1"/>
</dbReference>